<dbReference type="Proteomes" id="UP000197153">
    <property type="component" value="Chromosome 3"/>
</dbReference>
<accession>A0A248JZW9</accession>
<dbReference type="AlphaFoldDB" id="A0A248JZW9"/>
<organism evidence="1 2">
    <name type="scientific">Nitrospirillum viridazoti CBAmc</name>
    <dbReference type="NCBI Taxonomy" id="1441467"/>
    <lineage>
        <taxon>Bacteria</taxon>
        <taxon>Pseudomonadati</taxon>
        <taxon>Pseudomonadota</taxon>
        <taxon>Alphaproteobacteria</taxon>
        <taxon>Rhodospirillales</taxon>
        <taxon>Azospirillaceae</taxon>
        <taxon>Nitrospirillum</taxon>
        <taxon>Nitrospirillum viridazoti</taxon>
    </lineage>
</organism>
<dbReference type="KEGG" id="nao:Y958_25565"/>
<name>A0A248JZW9_9PROT</name>
<evidence type="ECO:0000313" key="1">
    <source>
        <dbReference type="EMBL" id="ASG24277.1"/>
    </source>
</evidence>
<gene>
    <name evidence="1" type="primary">hutG</name>
    <name evidence="1" type="ORF">Y958_25565</name>
</gene>
<dbReference type="RefSeq" id="WP_088874714.1">
    <property type="nucleotide sequence ID" value="NZ_CP022112.1"/>
</dbReference>
<reference evidence="1 2" key="1">
    <citation type="submission" date="2017-06" db="EMBL/GenBank/DDBJ databases">
        <title>Complete genome sequence of Nitrospirillum amazonense strain CBAmC, an endophytic nitrogen-fixing and plant growth-promoting bacterium, isolated from sugarcane.</title>
        <authorList>
            <person name="Schwab S."/>
            <person name="dos Santos Teixeira K.R."/>
            <person name="Simoes Araujo J.L."/>
            <person name="Soares Vidal M."/>
            <person name="Borges de Freitas H.R."/>
            <person name="Rivello Crivelaro A.L."/>
            <person name="Bueno de Camargo Nunes A."/>
            <person name="dos Santos C.M."/>
            <person name="Palmeira da Silva Rosa D."/>
            <person name="da Silva Padilha D."/>
            <person name="da Silva E."/>
            <person name="Araujo Terra L."/>
            <person name="Soares Mendes V."/>
            <person name="Farinelli L."/>
            <person name="Magalhaes Cruz L."/>
            <person name="Baldani J.I."/>
        </authorList>
    </citation>
    <scope>NUCLEOTIDE SEQUENCE [LARGE SCALE GENOMIC DNA]</scope>
    <source>
        <strain evidence="1 2">CBAmC</strain>
    </source>
</reference>
<protein>
    <submittedName>
        <fullName evidence="1">N-formylglutamate deformylase</fullName>
    </submittedName>
</protein>
<dbReference type="NCBIfam" id="TIGR02017">
    <property type="entry name" value="hutG_amidohyd"/>
    <property type="match status" value="1"/>
</dbReference>
<dbReference type="InterPro" id="IPR010247">
    <property type="entry name" value="HutG_amidohyd"/>
</dbReference>
<keyword evidence="2" id="KW-1185">Reference proteome</keyword>
<dbReference type="InterPro" id="IPR007709">
    <property type="entry name" value="N-FG_amidohydro"/>
</dbReference>
<dbReference type="EMBL" id="CP022112">
    <property type="protein sequence ID" value="ASG24277.1"/>
    <property type="molecule type" value="Genomic_DNA"/>
</dbReference>
<proteinExistence type="predicted"/>
<dbReference type="Gene3D" id="3.40.630.40">
    <property type="entry name" value="Zn-dependent exopeptidases"/>
    <property type="match status" value="1"/>
</dbReference>
<sequence>MTAPIFTFREGTAPLLISFPHVGIQVPGDIASRLVPEAHGLLDTDWHVDLLYDFAGELGASTLVAGYSRYVVDLNRPVNDANLYPGQAGTGLIPDVMFDGTPLYLPGQGPDDTEKAVRVDTYWQPYHAQLRAELARLKARHGYALLWDAHSIAAEVPRLFDGRLPDLNLGSNAGASCAGGFADAVFRVAQASGYSAVLNGRFKGGHITRHYGQPAAHVHALQLELSQDTHLAPGLVPALDEGRCSRLRPVLRQMIATFLSSAAAHYAAG</sequence>
<evidence type="ECO:0000313" key="2">
    <source>
        <dbReference type="Proteomes" id="UP000197153"/>
    </source>
</evidence>
<dbReference type="SUPFAM" id="SSF53187">
    <property type="entry name" value="Zn-dependent exopeptidases"/>
    <property type="match status" value="1"/>
</dbReference>
<dbReference type="Pfam" id="PF05013">
    <property type="entry name" value="FGase"/>
    <property type="match status" value="1"/>
</dbReference>